<dbReference type="HOGENOM" id="CLU_003899_1_0_1"/>
<feature type="compositionally biased region" description="Polar residues" evidence="1">
    <location>
        <begin position="159"/>
        <end position="173"/>
    </location>
</feature>
<feature type="compositionally biased region" description="Basic and acidic residues" evidence="1">
    <location>
        <begin position="898"/>
        <end position="907"/>
    </location>
</feature>
<feature type="compositionally biased region" description="Basic and acidic residues" evidence="1">
    <location>
        <begin position="149"/>
        <end position="158"/>
    </location>
</feature>
<feature type="region of interest" description="Disordered" evidence="1">
    <location>
        <begin position="842"/>
        <end position="940"/>
    </location>
</feature>
<feature type="compositionally biased region" description="Low complexity" evidence="1">
    <location>
        <begin position="78"/>
        <end position="100"/>
    </location>
</feature>
<dbReference type="AlphaFoldDB" id="A0A0B2WJN1"/>
<feature type="compositionally biased region" description="Polar residues" evidence="1">
    <location>
        <begin position="572"/>
        <end position="582"/>
    </location>
</feature>
<dbReference type="OrthoDB" id="5369729at2759"/>
<accession>A0A0B2WJN1</accession>
<feature type="compositionally biased region" description="Basic and acidic residues" evidence="1">
    <location>
        <begin position="997"/>
        <end position="1017"/>
    </location>
</feature>
<feature type="compositionally biased region" description="Polar residues" evidence="1">
    <location>
        <begin position="275"/>
        <end position="284"/>
    </location>
</feature>
<reference evidence="2 3" key="1">
    <citation type="journal article" date="2014" name="Proc. Natl. Acad. Sci. U.S.A.">
        <title>Trajectory and genomic determinants of fungal-pathogen speciation and host adaptation.</title>
        <authorList>
            <person name="Hu X."/>
            <person name="Xiao G."/>
            <person name="Zheng P."/>
            <person name="Shang Y."/>
            <person name="Su Y."/>
            <person name="Zhang X."/>
            <person name="Liu X."/>
            <person name="Zhan S."/>
            <person name="St Leger R.J."/>
            <person name="Wang C."/>
        </authorList>
    </citation>
    <scope>NUCLEOTIDE SEQUENCE [LARGE SCALE GENOMIC DNA]</scope>
    <source>
        <strain evidence="2 3">ARSEF 1941</strain>
    </source>
</reference>
<organism evidence="2 3">
    <name type="scientific">Metarhizium album (strain ARSEF 1941)</name>
    <dbReference type="NCBI Taxonomy" id="1081103"/>
    <lineage>
        <taxon>Eukaryota</taxon>
        <taxon>Fungi</taxon>
        <taxon>Dikarya</taxon>
        <taxon>Ascomycota</taxon>
        <taxon>Pezizomycotina</taxon>
        <taxon>Sordariomycetes</taxon>
        <taxon>Hypocreomycetidae</taxon>
        <taxon>Hypocreales</taxon>
        <taxon>Clavicipitaceae</taxon>
        <taxon>Metarhizium</taxon>
    </lineage>
</organism>
<feature type="compositionally biased region" description="Basic and acidic residues" evidence="1">
    <location>
        <begin position="471"/>
        <end position="485"/>
    </location>
</feature>
<dbReference type="RefSeq" id="XP_040677297.1">
    <property type="nucleotide sequence ID" value="XM_040824615.1"/>
</dbReference>
<keyword evidence="3" id="KW-1185">Reference proteome</keyword>
<feature type="compositionally biased region" description="Basic and acidic residues" evidence="1">
    <location>
        <begin position="501"/>
        <end position="517"/>
    </location>
</feature>
<feature type="region of interest" description="Disordered" evidence="1">
    <location>
        <begin position="640"/>
        <end position="668"/>
    </location>
</feature>
<comment type="caution">
    <text evidence="2">The sequence shown here is derived from an EMBL/GenBank/DDBJ whole genome shotgun (WGS) entry which is preliminary data.</text>
</comment>
<dbReference type="EMBL" id="AZHE01000016">
    <property type="protein sequence ID" value="KHN96231.1"/>
    <property type="molecule type" value="Genomic_DNA"/>
</dbReference>
<feature type="region of interest" description="Disordered" evidence="1">
    <location>
        <begin position="986"/>
        <end position="1058"/>
    </location>
</feature>
<evidence type="ECO:0008006" key="4">
    <source>
        <dbReference type="Google" id="ProtNLM"/>
    </source>
</evidence>
<feature type="compositionally biased region" description="Pro residues" evidence="1">
    <location>
        <begin position="120"/>
        <end position="130"/>
    </location>
</feature>
<evidence type="ECO:0000256" key="1">
    <source>
        <dbReference type="SAM" id="MobiDB-lite"/>
    </source>
</evidence>
<name>A0A0B2WJN1_METAS</name>
<evidence type="ECO:0000313" key="3">
    <source>
        <dbReference type="Proteomes" id="UP000030816"/>
    </source>
</evidence>
<sequence>MPAAMAPMSTTTPGMLGAGTAKTRPSMPRSNHHGAGPDPEFDLVHADNRPSLARHPHRQYRPSSTLPSARPAILKRGPPAAVAAAAAAAASASSSSSSSPPSQPLRLHHNSPGQLLAPSPALPNPVPEQRPAPSTSVPDNIANTDAVADADRDADSTRRLSSPSAVPPSTNSPLRAAARSRPSSYHASPQPATSSSSPRADCYTPAQRERPASSPESEPDNAHQTAPSSVSGTPSYPSHRGPASHSSNGVSTPDGPPPSINTQHPDGVEAAGRTTALSQPWPETTRTDITRGRRELLLPKRLSGSSSSDDSQRLPPRTPPVSFRERNKRDSIQPAPGRVPPIRSLRSSGSRSSASRKSPTQDMNPSPRPHDLGELYASSPEGQTTQNFEDRHVPEGVSVNNLNLDPGRQDDGGDVYLAIATDDQARRLPRDENLDDTQSSVSGIRRSSHRRPLSTVVPSHHLTSPPRSRRRLSDQYDRPRPMHLEDDQESEISRNTTFRSLAREKAASVHPGEEILRTRPGGVAPLRPSPLSARSAVGYDSSSQEGSTYARRRASITDSHSTVGRTPGSRPSGLTQGRNCGSSPLARTIDLQNKTGPDVVHGLEGTESTASTTAPSTVWDELDDLKSRINRLELTGKLPSTSGAAVSRMSEERPTTATTTVTTLSGSPKRQVNWQAAEASSTTSSQREAHPILHAALLRSRPFLSLEVYQALESAANDAMTLSSIMGAPGQPGPISSAASVIGTGSPAVTDRQLRRKADSVCRSLTELCVALGEGIGSANFAGPASPRILAQHDGPATPTIPKSYSGLPTPRRLSVAEHGIPKSVSSPRPLSRFEERRSSILNGTALPTPRATGSAPMTPMEGSAQRRSSLMISRTRRAGTEEAEYVRSPTVLRSRRARTEEPEEGRQTSFLRNRRGTVGDDADEGRFRPPSRAGTDVNMLRDAGREYASDLQSMAPDDGSSSQIASALPRRRYLSTNLHFSRLAGSQGTSIAPPRRYNDRQVGDQDVGDPARDSRVPRQGPPLSKGIIHSRASSLSTRRNRDSVFPTSSDAATAPYR</sequence>
<feature type="compositionally biased region" description="Basic and acidic residues" evidence="1">
    <location>
        <begin position="423"/>
        <end position="432"/>
    </location>
</feature>
<feature type="compositionally biased region" description="Low complexity" evidence="1">
    <location>
        <begin position="606"/>
        <end position="615"/>
    </location>
</feature>
<feature type="compositionally biased region" description="Polar residues" evidence="1">
    <location>
        <begin position="222"/>
        <end position="236"/>
    </location>
</feature>
<feature type="compositionally biased region" description="Basic and acidic residues" evidence="1">
    <location>
        <begin position="285"/>
        <end position="298"/>
    </location>
</feature>
<feature type="compositionally biased region" description="Low complexity" evidence="1">
    <location>
        <begin position="187"/>
        <end position="200"/>
    </location>
</feature>
<evidence type="ECO:0000313" key="2">
    <source>
        <dbReference type="EMBL" id="KHN96231.1"/>
    </source>
</evidence>
<protein>
    <recommendedName>
        <fullName evidence="4">LPXTG-motif cell wall anchor domain protein</fullName>
    </recommendedName>
</protein>
<dbReference type="GeneID" id="63740272"/>
<feature type="compositionally biased region" description="Low complexity" evidence="1">
    <location>
        <begin position="343"/>
        <end position="358"/>
    </location>
</feature>
<dbReference type="Proteomes" id="UP000030816">
    <property type="component" value="Unassembled WGS sequence"/>
</dbReference>
<feature type="compositionally biased region" description="Low complexity" evidence="1">
    <location>
        <begin position="299"/>
        <end position="315"/>
    </location>
</feature>
<dbReference type="STRING" id="1081103.A0A0B2WJN1"/>
<feature type="region of interest" description="Disordered" evidence="1">
    <location>
        <begin position="1"/>
        <end position="615"/>
    </location>
</feature>
<gene>
    <name evidence="2" type="ORF">MAM_05817</name>
</gene>
<proteinExistence type="predicted"/>